<dbReference type="Gene3D" id="3.90.1150.10">
    <property type="entry name" value="Aspartate Aminotransferase, domain 1"/>
    <property type="match status" value="1"/>
</dbReference>
<dbReference type="PANTHER" id="PTHR43586:SF25">
    <property type="entry name" value="CYSTEINE DESULFURASE"/>
    <property type="match status" value="1"/>
</dbReference>
<dbReference type="GO" id="GO:0031071">
    <property type="term" value="F:cysteine desulfurase activity"/>
    <property type="evidence" value="ECO:0007669"/>
    <property type="project" value="UniProtKB-UniRule"/>
</dbReference>
<feature type="domain" description="Aminotransferase class V" evidence="12">
    <location>
        <begin position="35"/>
        <end position="409"/>
    </location>
</feature>
<keyword evidence="14" id="KW-1185">Reference proteome</keyword>
<sequence>MSNSVKDNQAETSQGIGWRQDFPTLNQEVDGKPLVYLDSAASAQTPNRVIDRMSRFYRDEYASVHRGVHQLSANATDKMEQARDKARAFLGAQSRDEIVFTKGTTEAINLVANGFLKPLLRLKGNQPSEIVISRLEHHANIVPWQMLAEQFNLTVKVWEANERGELDIHALEPLLTENTALVAVTHISNVLGSRTPIEDVTELAHKNGIPVLLDGAQAVMHETVNVEALNCDFYVFSAHKLYGPTGIGVLYGKKTLLDAMEPWEGGGAMIDKVCIPSGTTFNQAPWKFEAGTPNIAGILGLGEAIDYVQEAGLDTIAQYENELMDYALTQLASIENIQIYGNPSHRAGVIPFNLGNHHAYDVGTFLDRYGIAIRTGHHCAMPLLESLSQSAVCRASIAMYTTREDIDALVAGLKRINLLLG</sequence>
<organism evidence="13 14">
    <name type="scientific">Vibrio penaeicida</name>
    <dbReference type="NCBI Taxonomy" id="104609"/>
    <lineage>
        <taxon>Bacteria</taxon>
        <taxon>Pseudomonadati</taxon>
        <taxon>Pseudomonadota</taxon>
        <taxon>Gammaproteobacteria</taxon>
        <taxon>Vibrionales</taxon>
        <taxon>Vibrionaceae</taxon>
        <taxon>Vibrio</taxon>
    </lineage>
</organism>
<dbReference type="GO" id="GO:0016829">
    <property type="term" value="F:lyase activity"/>
    <property type="evidence" value="ECO:0007669"/>
    <property type="project" value="UniProtKB-KW"/>
</dbReference>
<dbReference type="InterPro" id="IPR015424">
    <property type="entry name" value="PyrdxlP-dep_Trfase"/>
</dbReference>
<dbReference type="InterPro" id="IPR015422">
    <property type="entry name" value="PyrdxlP-dep_Trfase_small"/>
</dbReference>
<evidence type="ECO:0000256" key="9">
    <source>
        <dbReference type="RuleBase" id="RU004504"/>
    </source>
</evidence>
<protein>
    <recommendedName>
        <fullName evidence="3 10">Cysteine desulfurase</fullName>
        <ecNumber evidence="3 10">2.8.1.7</ecNumber>
    </recommendedName>
</protein>
<dbReference type="AlphaFoldDB" id="A0AAV5P0N9"/>
<name>A0AAV5P0N9_9VIBR</name>
<evidence type="ECO:0000313" key="13">
    <source>
        <dbReference type="EMBL" id="GLQ76265.1"/>
    </source>
</evidence>
<keyword evidence="4" id="KW-0963">Cytoplasm</keyword>
<evidence type="ECO:0000256" key="6">
    <source>
        <dbReference type="ARBA" id="ARBA00022898"/>
    </source>
</evidence>
<reference evidence="14" key="1">
    <citation type="journal article" date="2019" name="Int. J. Syst. Evol. Microbiol.">
        <title>The Global Catalogue of Microorganisms (GCM) 10K type strain sequencing project: providing services to taxonomists for standard genome sequencing and annotation.</title>
        <authorList>
            <consortium name="The Broad Institute Genomics Platform"/>
            <consortium name="The Broad Institute Genome Sequencing Center for Infectious Disease"/>
            <person name="Wu L."/>
            <person name="Ma J."/>
        </authorList>
    </citation>
    <scope>NUCLEOTIDE SEQUENCE [LARGE SCALE GENOMIC DNA]</scope>
    <source>
        <strain evidence="14">NBRC 15640</strain>
    </source>
</reference>
<evidence type="ECO:0000256" key="3">
    <source>
        <dbReference type="ARBA" id="ARBA00012239"/>
    </source>
</evidence>
<dbReference type="InterPro" id="IPR015421">
    <property type="entry name" value="PyrdxlP-dep_Trfase_major"/>
</dbReference>
<evidence type="ECO:0000313" key="14">
    <source>
        <dbReference type="Proteomes" id="UP001156690"/>
    </source>
</evidence>
<dbReference type="SUPFAM" id="SSF53383">
    <property type="entry name" value="PLP-dependent transferases"/>
    <property type="match status" value="1"/>
</dbReference>
<dbReference type="Proteomes" id="UP001156690">
    <property type="component" value="Unassembled WGS sequence"/>
</dbReference>
<evidence type="ECO:0000256" key="5">
    <source>
        <dbReference type="ARBA" id="ARBA00022679"/>
    </source>
</evidence>
<dbReference type="PANTHER" id="PTHR43586">
    <property type="entry name" value="CYSTEINE DESULFURASE"/>
    <property type="match status" value="1"/>
</dbReference>
<dbReference type="CDD" id="cd06453">
    <property type="entry name" value="SufS_like"/>
    <property type="match status" value="1"/>
</dbReference>
<dbReference type="Gene3D" id="3.40.640.10">
    <property type="entry name" value="Type I PLP-dependent aspartate aminotransferase-like (Major domain)"/>
    <property type="match status" value="1"/>
</dbReference>
<keyword evidence="5 10" id="KW-0808">Transferase</keyword>
<evidence type="ECO:0000256" key="2">
    <source>
        <dbReference type="ARBA" id="ARBA00010447"/>
    </source>
</evidence>
<dbReference type="NCBIfam" id="TIGR01979">
    <property type="entry name" value="sufS"/>
    <property type="match status" value="1"/>
</dbReference>
<comment type="similarity">
    <text evidence="2 10">Belongs to the class-V pyridoxal-phosphate-dependent aminotransferase family. Csd subfamily.</text>
</comment>
<accession>A0AAV5P0N9</accession>
<evidence type="ECO:0000256" key="1">
    <source>
        <dbReference type="ARBA" id="ARBA00001933"/>
    </source>
</evidence>
<dbReference type="PROSITE" id="PS00595">
    <property type="entry name" value="AA_TRANSFER_CLASS_5"/>
    <property type="match status" value="1"/>
</dbReference>
<comment type="caution">
    <text evidence="13">The sequence shown here is derived from an EMBL/GenBank/DDBJ whole genome shotgun (WGS) entry which is preliminary data.</text>
</comment>
<gene>
    <name evidence="13" type="primary">sufS</name>
    <name evidence="13" type="ORF">GCM10007932_56280</name>
</gene>
<dbReference type="EMBL" id="BSNX01000075">
    <property type="protein sequence ID" value="GLQ76265.1"/>
    <property type="molecule type" value="Genomic_DNA"/>
</dbReference>
<comment type="catalytic activity">
    <reaction evidence="8 10">
        <text>(sulfur carrier)-H + L-cysteine = (sulfur carrier)-SH + L-alanine</text>
        <dbReference type="Rhea" id="RHEA:43892"/>
        <dbReference type="Rhea" id="RHEA-COMP:14737"/>
        <dbReference type="Rhea" id="RHEA-COMP:14739"/>
        <dbReference type="ChEBI" id="CHEBI:29917"/>
        <dbReference type="ChEBI" id="CHEBI:35235"/>
        <dbReference type="ChEBI" id="CHEBI:57972"/>
        <dbReference type="ChEBI" id="CHEBI:64428"/>
        <dbReference type="EC" id="2.8.1.7"/>
    </reaction>
</comment>
<feature type="region of interest" description="Disordered" evidence="11">
    <location>
        <begin position="1"/>
        <end position="21"/>
    </location>
</feature>
<dbReference type="RefSeq" id="WP_126607326.1">
    <property type="nucleotide sequence ID" value="NZ_AP025145.1"/>
</dbReference>
<evidence type="ECO:0000256" key="8">
    <source>
        <dbReference type="ARBA" id="ARBA00050776"/>
    </source>
</evidence>
<evidence type="ECO:0000256" key="10">
    <source>
        <dbReference type="RuleBase" id="RU004506"/>
    </source>
</evidence>
<dbReference type="InterPro" id="IPR010970">
    <property type="entry name" value="Cys_dSase_SufS"/>
</dbReference>
<dbReference type="GO" id="GO:0030170">
    <property type="term" value="F:pyridoxal phosphate binding"/>
    <property type="evidence" value="ECO:0007669"/>
    <property type="project" value="UniProtKB-UniRule"/>
</dbReference>
<dbReference type="InterPro" id="IPR016454">
    <property type="entry name" value="Cysteine_dSase"/>
</dbReference>
<evidence type="ECO:0000256" key="7">
    <source>
        <dbReference type="ARBA" id="ARBA00023239"/>
    </source>
</evidence>
<dbReference type="GO" id="GO:0006534">
    <property type="term" value="P:cysteine metabolic process"/>
    <property type="evidence" value="ECO:0007669"/>
    <property type="project" value="UniProtKB-UniRule"/>
</dbReference>
<dbReference type="InterPro" id="IPR000192">
    <property type="entry name" value="Aminotrans_V_dom"/>
</dbReference>
<dbReference type="InterPro" id="IPR020578">
    <property type="entry name" value="Aminotrans_V_PyrdxlP_BS"/>
</dbReference>
<keyword evidence="7" id="KW-0456">Lyase</keyword>
<evidence type="ECO:0000259" key="12">
    <source>
        <dbReference type="Pfam" id="PF00266"/>
    </source>
</evidence>
<proteinExistence type="inferred from homology"/>
<comment type="cofactor">
    <cofactor evidence="1 9">
        <name>pyridoxal 5'-phosphate</name>
        <dbReference type="ChEBI" id="CHEBI:597326"/>
    </cofactor>
</comment>
<keyword evidence="6 10" id="KW-0663">Pyridoxal phosphate</keyword>
<evidence type="ECO:0000256" key="4">
    <source>
        <dbReference type="ARBA" id="ARBA00022490"/>
    </source>
</evidence>
<dbReference type="Pfam" id="PF00266">
    <property type="entry name" value="Aminotran_5"/>
    <property type="match status" value="1"/>
</dbReference>
<dbReference type="PIRSF" id="PIRSF005572">
    <property type="entry name" value="NifS"/>
    <property type="match status" value="1"/>
</dbReference>
<dbReference type="EC" id="2.8.1.7" evidence="3 10"/>
<comment type="function">
    <text evidence="10">Catalyzes the removal of elemental sulfur and selenium atoms from L-cysteine, L-cystine, L-selenocysteine, and L-selenocystine to produce L-alanine.</text>
</comment>
<feature type="compositionally biased region" description="Polar residues" evidence="11">
    <location>
        <begin position="1"/>
        <end position="15"/>
    </location>
</feature>
<evidence type="ECO:0000256" key="11">
    <source>
        <dbReference type="SAM" id="MobiDB-lite"/>
    </source>
</evidence>